<name>A0ABQ2P3D1_9BACI</name>
<gene>
    <name evidence="1" type="ORF">GCM10011346_51110</name>
</gene>
<sequence>MFYDVHREFVFKMVYLILAIKYISLRKVDIPMFYIVKFLLPKALFQGEL</sequence>
<comment type="caution">
    <text evidence="1">The sequence shown here is derived from an EMBL/GenBank/DDBJ whole genome shotgun (WGS) entry which is preliminary data.</text>
</comment>
<organism evidence="1 2">
    <name type="scientific">Oceanobacillus neutriphilus</name>
    <dbReference type="NCBI Taxonomy" id="531815"/>
    <lineage>
        <taxon>Bacteria</taxon>
        <taxon>Bacillati</taxon>
        <taxon>Bacillota</taxon>
        <taxon>Bacilli</taxon>
        <taxon>Bacillales</taxon>
        <taxon>Bacillaceae</taxon>
        <taxon>Oceanobacillus</taxon>
    </lineage>
</organism>
<reference evidence="2" key="1">
    <citation type="journal article" date="2019" name="Int. J. Syst. Evol. Microbiol.">
        <title>The Global Catalogue of Microorganisms (GCM) 10K type strain sequencing project: providing services to taxonomists for standard genome sequencing and annotation.</title>
        <authorList>
            <consortium name="The Broad Institute Genomics Platform"/>
            <consortium name="The Broad Institute Genome Sequencing Center for Infectious Disease"/>
            <person name="Wu L."/>
            <person name="Ma J."/>
        </authorList>
    </citation>
    <scope>NUCLEOTIDE SEQUENCE [LARGE SCALE GENOMIC DNA]</scope>
    <source>
        <strain evidence="2">CGMCC 1.7693</strain>
    </source>
</reference>
<proteinExistence type="predicted"/>
<accession>A0ABQ2P3D1</accession>
<evidence type="ECO:0000313" key="2">
    <source>
        <dbReference type="Proteomes" id="UP000641206"/>
    </source>
</evidence>
<dbReference type="EMBL" id="BMLW01000024">
    <property type="protein sequence ID" value="GGP16991.1"/>
    <property type="molecule type" value="Genomic_DNA"/>
</dbReference>
<dbReference type="Proteomes" id="UP000641206">
    <property type="component" value="Unassembled WGS sequence"/>
</dbReference>
<protein>
    <submittedName>
        <fullName evidence="1">Uncharacterized protein</fullName>
    </submittedName>
</protein>
<keyword evidence="2" id="KW-1185">Reference proteome</keyword>
<evidence type="ECO:0000313" key="1">
    <source>
        <dbReference type="EMBL" id="GGP16991.1"/>
    </source>
</evidence>